<dbReference type="Proteomes" id="UP000760668">
    <property type="component" value="Unassembled WGS sequence"/>
</dbReference>
<proteinExistence type="predicted"/>
<organism evidence="1 2">
    <name type="scientific">Pseudoflavonifractor capillosus</name>
    <dbReference type="NCBI Taxonomy" id="106588"/>
    <lineage>
        <taxon>Bacteria</taxon>
        <taxon>Bacillati</taxon>
        <taxon>Bacillota</taxon>
        <taxon>Clostridia</taxon>
        <taxon>Eubacteriales</taxon>
        <taxon>Oscillospiraceae</taxon>
        <taxon>Pseudoflavonifractor</taxon>
    </lineage>
</organism>
<evidence type="ECO:0000313" key="2">
    <source>
        <dbReference type="Proteomes" id="UP000760668"/>
    </source>
</evidence>
<accession>A0A921MLF5</accession>
<sequence length="348" mass="40149">MEAEERKTAMSHDEMQDYWETLCSFTGEDIPNEVNQLMAKIRYPRFLYKYRAVNNNNLDALRSNKLFFSKASSYDDPFDTFLHIDVEKIRQEFVSNYSSPEALAALANGMKETFQNQPSIPQEFIQQVTNVEGLKQLFANGITNQFLSYVLTLRSKIQDEILSICFSENGFNETLWLKYADMHKGFCLMYDLSDADSSHCGKLDKCANCGVYKYGTRIYPVYYSNTPHDATNFAKFVMGQDMVQQLGVPLPDFMQKELKPLPWEVERNSLIKKECHKYDEEWRMLANCKMNLPAMIECVPAGVIIGLRTSPVDKNLIISMAKEAGVKNIYQSYIDEKNRLNAYLLKDV</sequence>
<dbReference type="EMBL" id="DYUC01000032">
    <property type="protein sequence ID" value="HJG86171.1"/>
    <property type="molecule type" value="Genomic_DNA"/>
</dbReference>
<evidence type="ECO:0000313" key="1">
    <source>
        <dbReference type="EMBL" id="HJG86171.1"/>
    </source>
</evidence>
<gene>
    <name evidence="1" type="ORF">K8V01_04000</name>
</gene>
<dbReference type="RefSeq" id="WP_295369847.1">
    <property type="nucleotide sequence ID" value="NZ_DYUC01000032.1"/>
</dbReference>
<reference evidence="1" key="2">
    <citation type="submission" date="2021-09" db="EMBL/GenBank/DDBJ databases">
        <authorList>
            <person name="Gilroy R."/>
        </authorList>
    </citation>
    <scope>NUCLEOTIDE SEQUENCE</scope>
    <source>
        <strain evidence="1">CHK179-5677</strain>
    </source>
</reference>
<comment type="caution">
    <text evidence="1">The sequence shown here is derived from an EMBL/GenBank/DDBJ whole genome shotgun (WGS) entry which is preliminary data.</text>
</comment>
<protein>
    <submittedName>
        <fullName evidence="1">DUF2971 domain-containing protein</fullName>
    </submittedName>
</protein>
<dbReference type="AlphaFoldDB" id="A0A921MLF5"/>
<name>A0A921MLF5_9FIRM</name>
<reference evidence="1" key="1">
    <citation type="journal article" date="2021" name="PeerJ">
        <title>Extensive microbial diversity within the chicken gut microbiome revealed by metagenomics and culture.</title>
        <authorList>
            <person name="Gilroy R."/>
            <person name="Ravi A."/>
            <person name="Getino M."/>
            <person name="Pursley I."/>
            <person name="Horton D.L."/>
            <person name="Alikhan N.F."/>
            <person name="Baker D."/>
            <person name="Gharbi K."/>
            <person name="Hall N."/>
            <person name="Watson M."/>
            <person name="Adriaenssens E.M."/>
            <person name="Foster-Nyarko E."/>
            <person name="Jarju S."/>
            <person name="Secka A."/>
            <person name="Antonio M."/>
            <person name="Oren A."/>
            <person name="Chaudhuri R.R."/>
            <person name="La Ragione R."/>
            <person name="Hildebrand F."/>
            <person name="Pallen M.J."/>
        </authorList>
    </citation>
    <scope>NUCLEOTIDE SEQUENCE</scope>
    <source>
        <strain evidence="1">CHK179-5677</strain>
    </source>
</reference>